<accession>A0A1M6JIG9</accession>
<dbReference type="OrthoDB" id="7838644at2"/>
<evidence type="ECO:0000256" key="1">
    <source>
        <dbReference type="SAM" id="MobiDB-lite"/>
    </source>
</evidence>
<dbReference type="Proteomes" id="UP000184510">
    <property type="component" value="Unassembled WGS sequence"/>
</dbReference>
<sequence length="229" mass="23933">MNNSNKDNISASRRDFIKTFSVGAVGMSVPSILSAKDAETTPVVKDLHICMGLNTLPFTDKDGTVYKPGECPGPNIDAHSCEGGNSCKGLGACGTGDFARQYWVAENNCATTSPSWNGTGGCGVPVGNGNTGFIQAQLNSAAPTKNADGVMYPADFLGEPIWNIARSRFETKMAANKKSFGVPKNLQSPLVANAWDSTSGKAYPPADNKLPNPYPTPQPPKLPAPPAAG</sequence>
<keyword evidence="3" id="KW-1185">Reference proteome</keyword>
<dbReference type="InParanoid" id="A0A1M6JIG9"/>
<dbReference type="InterPro" id="IPR006311">
    <property type="entry name" value="TAT_signal"/>
</dbReference>
<dbReference type="RefSeq" id="WP_143183693.1">
    <property type="nucleotide sequence ID" value="NZ_FQYR01000003.1"/>
</dbReference>
<evidence type="ECO:0000313" key="2">
    <source>
        <dbReference type="EMBL" id="SHJ46470.1"/>
    </source>
</evidence>
<name>A0A1M6JIG9_9BACT</name>
<proteinExistence type="predicted"/>
<evidence type="ECO:0000313" key="3">
    <source>
        <dbReference type="Proteomes" id="UP000184510"/>
    </source>
</evidence>
<reference evidence="2 3" key="1">
    <citation type="submission" date="2016-11" db="EMBL/GenBank/DDBJ databases">
        <authorList>
            <person name="Jaros S."/>
            <person name="Januszkiewicz K."/>
            <person name="Wedrychowicz H."/>
        </authorList>
    </citation>
    <scope>NUCLEOTIDE SEQUENCE [LARGE SCALE GENOMIC DNA]</scope>
    <source>
        <strain evidence="2 3">DSM 18772</strain>
    </source>
</reference>
<gene>
    <name evidence="2" type="ORF">SAMN02745181_2133</name>
</gene>
<dbReference type="PROSITE" id="PS51318">
    <property type="entry name" value="TAT"/>
    <property type="match status" value="1"/>
</dbReference>
<organism evidence="2 3">
    <name type="scientific">Rubritalea squalenifaciens DSM 18772</name>
    <dbReference type="NCBI Taxonomy" id="1123071"/>
    <lineage>
        <taxon>Bacteria</taxon>
        <taxon>Pseudomonadati</taxon>
        <taxon>Verrucomicrobiota</taxon>
        <taxon>Verrucomicrobiia</taxon>
        <taxon>Verrucomicrobiales</taxon>
        <taxon>Rubritaleaceae</taxon>
        <taxon>Rubritalea</taxon>
    </lineage>
</organism>
<dbReference type="EMBL" id="FQYR01000003">
    <property type="protein sequence ID" value="SHJ46470.1"/>
    <property type="molecule type" value="Genomic_DNA"/>
</dbReference>
<feature type="region of interest" description="Disordered" evidence="1">
    <location>
        <begin position="193"/>
        <end position="229"/>
    </location>
</feature>
<feature type="compositionally biased region" description="Pro residues" evidence="1">
    <location>
        <begin position="212"/>
        <end position="229"/>
    </location>
</feature>
<dbReference type="AlphaFoldDB" id="A0A1M6JIG9"/>
<protein>
    <submittedName>
        <fullName evidence="2">Uncharacterized protein</fullName>
    </submittedName>
</protein>
<dbReference type="STRING" id="1123071.SAMN02745181_2133"/>